<dbReference type="EMBL" id="AEIG01000015">
    <property type="protein sequence ID" value="EGG30405.1"/>
    <property type="molecule type" value="Genomic_DNA"/>
</dbReference>
<protein>
    <submittedName>
        <fullName evidence="1">Uncharacterized protein</fullName>
    </submittedName>
</protein>
<evidence type="ECO:0000313" key="1">
    <source>
        <dbReference type="EMBL" id="EGG30405.1"/>
    </source>
</evidence>
<evidence type="ECO:0000313" key="2">
    <source>
        <dbReference type="Proteomes" id="UP000005615"/>
    </source>
</evidence>
<sequence length="39" mass="4539">MNRYAEKVAHIVNKTYLALFYAKIQMPKGRELPSSVQDQ</sequence>
<comment type="caution">
    <text evidence="1">The sequence shown here is derived from an EMBL/GenBank/DDBJ whole genome shotgun (WGS) entry which is preliminary data.</text>
</comment>
<dbReference type="STRING" id="2518989.IMCC3088_544"/>
<reference evidence="1 2" key="1">
    <citation type="journal article" date="2011" name="J. Bacteriol.">
        <title>Genome sequence of strain IMCC3088, a proteorhodopsin-containing marine bacterium belonging to the OM60/NOR5 clade.</title>
        <authorList>
            <person name="Jang Y."/>
            <person name="Oh H.M."/>
            <person name="Kang I."/>
            <person name="Lee K."/>
            <person name="Yang S.J."/>
            <person name="Cho J.C."/>
        </authorList>
    </citation>
    <scope>NUCLEOTIDE SEQUENCE [LARGE SCALE GENOMIC DNA]</scope>
    <source>
        <strain evidence="1 2">IMCC3088</strain>
    </source>
</reference>
<accession>F3KZV1</accession>
<name>F3KZV1_9GAMM</name>
<keyword evidence="2" id="KW-1185">Reference proteome</keyword>
<dbReference type="AlphaFoldDB" id="F3KZV1"/>
<dbReference type="Proteomes" id="UP000005615">
    <property type="component" value="Unassembled WGS sequence"/>
</dbReference>
<gene>
    <name evidence="1" type="ORF">IMCC3088_544</name>
</gene>
<organism evidence="1 2">
    <name type="scientific">Aequoribacter fuscus</name>
    <dbReference type="NCBI Taxonomy" id="2518989"/>
    <lineage>
        <taxon>Bacteria</taxon>
        <taxon>Pseudomonadati</taxon>
        <taxon>Pseudomonadota</taxon>
        <taxon>Gammaproteobacteria</taxon>
        <taxon>Cellvibrionales</taxon>
        <taxon>Halieaceae</taxon>
        <taxon>Aequoribacter</taxon>
    </lineage>
</organism>
<proteinExistence type="predicted"/>